<name>A0A7R8WRV0_9CRUS</name>
<protein>
    <submittedName>
        <fullName evidence="1">Uncharacterized protein</fullName>
    </submittedName>
</protein>
<proteinExistence type="predicted"/>
<accession>A0A7R8WRV0</accession>
<reference evidence="1" key="1">
    <citation type="submission" date="2020-11" db="EMBL/GenBank/DDBJ databases">
        <authorList>
            <person name="Tran Van P."/>
        </authorList>
    </citation>
    <scope>NUCLEOTIDE SEQUENCE</scope>
</reference>
<organism evidence="1">
    <name type="scientific">Cyprideis torosa</name>
    <dbReference type="NCBI Taxonomy" id="163714"/>
    <lineage>
        <taxon>Eukaryota</taxon>
        <taxon>Metazoa</taxon>
        <taxon>Ecdysozoa</taxon>
        <taxon>Arthropoda</taxon>
        <taxon>Crustacea</taxon>
        <taxon>Oligostraca</taxon>
        <taxon>Ostracoda</taxon>
        <taxon>Podocopa</taxon>
        <taxon>Podocopida</taxon>
        <taxon>Cytherocopina</taxon>
        <taxon>Cytheroidea</taxon>
        <taxon>Cytherideidae</taxon>
        <taxon>Cyprideis</taxon>
    </lineage>
</organism>
<dbReference type="AlphaFoldDB" id="A0A7R8WRV0"/>
<sequence length="96" mass="11421">MVIGNDLLIRTFLFVNSFASFNLRYKYWKDGQIQETEQFPPHLQRYITQGNKMLKDLKALLNASDWQFTQDSKGVLIKEWYHPKLQSKIFYAEVST</sequence>
<gene>
    <name evidence="1" type="ORF">CTOB1V02_LOCUS13484</name>
</gene>
<evidence type="ECO:0000313" key="1">
    <source>
        <dbReference type="EMBL" id="CAD7235669.1"/>
    </source>
</evidence>
<dbReference type="EMBL" id="OB674107">
    <property type="protein sequence ID" value="CAD7235669.1"/>
    <property type="molecule type" value="Genomic_DNA"/>
</dbReference>